<keyword evidence="3" id="KW-0597">Phosphoprotein</keyword>
<dbReference type="FunFam" id="1.10.287.130:FF:000001">
    <property type="entry name" value="Two-component sensor histidine kinase"/>
    <property type="match status" value="1"/>
</dbReference>
<dbReference type="InterPro" id="IPR005467">
    <property type="entry name" value="His_kinase_dom"/>
</dbReference>
<dbReference type="Gene3D" id="3.30.450.40">
    <property type="match status" value="1"/>
</dbReference>
<dbReference type="Pfam" id="PF00512">
    <property type="entry name" value="HisKA"/>
    <property type="match status" value="1"/>
</dbReference>
<dbReference type="Proteomes" id="UP000178565">
    <property type="component" value="Unassembled WGS sequence"/>
</dbReference>
<dbReference type="AlphaFoldDB" id="A0A1F5KPI9"/>
<evidence type="ECO:0000256" key="1">
    <source>
        <dbReference type="ARBA" id="ARBA00000085"/>
    </source>
</evidence>
<name>A0A1F5KPI9_9BACT</name>
<evidence type="ECO:0000256" key="7">
    <source>
        <dbReference type="ARBA" id="ARBA00023136"/>
    </source>
</evidence>
<evidence type="ECO:0000259" key="8">
    <source>
        <dbReference type="PROSITE" id="PS50109"/>
    </source>
</evidence>
<dbReference type="SMART" id="SM00388">
    <property type="entry name" value="HisKA"/>
    <property type="match status" value="1"/>
</dbReference>
<dbReference type="EC" id="2.7.13.3" evidence="2"/>
<dbReference type="SUPFAM" id="SSF47384">
    <property type="entry name" value="Homodimeric domain of signal transducing histidine kinase"/>
    <property type="match status" value="1"/>
</dbReference>
<organism evidence="9 10">
    <name type="scientific">Candidatus Daviesbacteria bacterium RIFCSPLOWO2_01_FULL_39_12</name>
    <dbReference type="NCBI Taxonomy" id="1797785"/>
    <lineage>
        <taxon>Bacteria</taxon>
        <taxon>Candidatus Daviesiibacteriota</taxon>
    </lineage>
</organism>
<dbReference type="STRING" id="1797785.A3B45_01180"/>
<dbReference type="PROSITE" id="PS50109">
    <property type="entry name" value="HIS_KIN"/>
    <property type="match status" value="1"/>
</dbReference>
<dbReference type="InterPro" id="IPR003661">
    <property type="entry name" value="HisK_dim/P_dom"/>
</dbReference>
<gene>
    <name evidence="9" type="ORF">A3B45_01180</name>
</gene>
<dbReference type="InterPro" id="IPR003594">
    <property type="entry name" value="HATPase_dom"/>
</dbReference>
<dbReference type="PRINTS" id="PR00344">
    <property type="entry name" value="BCTRLSENSOR"/>
</dbReference>
<dbReference type="EMBL" id="MFDM01000020">
    <property type="protein sequence ID" value="OGE42836.1"/>
    <property type="molecule type" value="Genomic_DNA"/>
</dbReference>
<dbReference type="CDD" id="cd00082">
    <property type="entry name" value="HisKA"/>
    <property type="match status" value="1"/>
</dbReference>
<evidence type="ECO:0000256" key="5">
    <source>
        <dbReference type="ARBA" id="ARBA00022777"/>
    </source>
</evidence>
<dbReference type="InterPro" id="IPR050736">
    <property type="entry name" value="Sensor_HK_Regulatory"/>
</dbReference>
<evidence type="ECO:0000313" key="9">
    <source>
        <dbReference type="EMBL" id="OGE42836.1"/>
    </source>
</evidence>
<keyword evidence="4" id="KW-0808">Transferase</keyword>
<dbReference type="FunFam" id="3.30.565.10:FF:000006">
    <property type="entry name" value="Sensor histidine kinase WalK"/>
    <property type="match status" value="1"/>
</dbReference>
<dbReference type="InterPro" id="IPR036097">
    <property type="entry name" value="HisK_dim/P_sf"/>
</dbReference>
<dbReference type="SMART" id="SM00387">
    <property type="entry name" value="HATPase_c"/>
    <property type="match status" value="1"/>
</dbReference>
<sequence length="480" mass="53530">MFNFFKKSQSQQSGVPKKRESLESLWRLTKILMENLEFEDVVYKTVNSLLNELGYLKSGYRIVVLSLVDEEAGGLRRIALSETEEARRATSVSTIPFERIVIPFSATQNLGIKVLMSGKPEVTTHWPDLLSPPLTAEAALTNQRSAGITTSMVYPVFARGKAIGTLIFSMVKKYQDVTEEEKDLLWGFTELIGLAVENSMLFTKLKNTSQQLTQANNKLQQLDQLKDDFVSVASHELRTPMTAIKSYAWMALNRADVDLSEKLKKYLVRVLMSTDRLINLVNDMLNISRIESGRIELLPEAVDLISLSKDIIDEVYYSKSIEKPIKFHLLEQSLPKVFADPNKLRQVFLNIVGNALKFSPPGGSIIIGFFTDGQSVETYIKDEGPGISKDDISRLFKKFGRLDNSYTATASSGGTGLGLFISKSLIDLMHGKIWAESEGVGKGATFKFSLPIATNELVEHADQYQIKPAGDIRELEPAAL</sequence>
<protein>
    <recommendedName>
        <fullName evidence="2">histidine kinase</fullName>
        <ecNumber evidence="2">2.7.13.3</ecNumber>
    </recommendedName>
</protein>
<evidence type="ECO:0000256" key="3">
    <source>
        <dbReference type="ARBA" id="ARBA00022553"/>
    </source>
</evidence>
<feature type="domain" description="Histidine kinase" evidence="8">
    <location>
        <begin position="232"/>
        <end position="454"/>
    </location>
</feature>
<dbReference type="Pfam" id="PF02518">
    <property type="entry name" value="HATPase_c"/>
    <property type="match status" value="1"/>
</dbReference>
<dbReference type="PANTHER" id="PTHR43711:SF1">
    <property type="entry name" value="HISTIDINE KINASE 1"/>
    <property type="match status" value="1"/>
</dbReference>
<keyword evidence="5" id="KW-0418">Kinase</keyword>
<dbReference type="InterPro" id="IPR003018">
    <property type="entry name" value="GAF"/>
</dbReference>
<dbReference type="Gene3D" id="3.30.565.10">
    <property type="entry name" value="Histidine kinase-like ATPase, C-terminal domain"/>
    <property type="match status" value="1"/>
</dbReference>
<evidence type="ECO:0000313" key="10">
    <source>
        <dbReference type="Proteomes" id="UP000178565"/>
    </source>
</evidence>
<dbReference type="InterPro" id="IPR029016">
    <property type="entry name" value="GAF-like_dom_sf"/>
</dbReference>
<evidence type="ECO:0000256" key="2">
    <source>
        <dbReference type="ARBA" id="ARBA00012438"/>
    </source>
</evidence>
<evidence type="ECO:0000256" key="4">
    <source>
        <dbReference type="ARBA" id="ARBA00022679"/>
    </source>
</evidence>
<reference evidence="9 10" key="1">
    <citation type="journal article" date="2016" name="Nat. Commun.">
        <title>Thousands of microbial genomes shed light on interconnected biogeochemical processes in an aquifer system.</title>
        <authorList>
            <person name="Anantharaman K."/>
            <person name="Brown C.T."/>
            <person name="Hug L.A."/>
            <person name="Sharon I."/>
            <person name="Castelle C.J."/>
            <person name="Probst A.J."/>
            <person name="Thomas B.C."/>
            <person name="Singh A."/>
            <person name="Wilkins M.J."/>
            <person name="Karaoz U."/>
            <person name="Brodie E.L."/>
            <person name="Williams K.H."/>
            <person name="Hubbard S.S."/>
            <person name="Banfield J.F."/>
        </authorList>
    </citation>
    <scope>NUCLEOTIDE SEQUENCE [LARGE SCALE GENOMIC DNA]</scope>
</reference>
<proteinExistence type="predicted"/>
<keyword evidence="6" id="KW-0902">Two-component regulatory system</keyword>
<dbReference type="InterPro" id="IPR036890">
    <property type="entry name" value="HATPase_C_sf"/>
</dbReference>
<dbReference type="SMART" id="SM00065">
    <property type="entry name" value="GAF"/>
    <property type="match status" value="1"/>
</dbReference>
<dbReference type="Pfam" id="PF01590">
    <property type="entry name" value="GAF"/>
    <property type="match status" value="1"/>
</dbReference>
<keyword evidence="7" id="KW-0472">Membrane</keyword>
<dbReference type="Gene3D" id="1.10.287.130">
    <property type="match status" value="1"/>
</dbReference>
<dbReference type="SUPFAM" id="SSF55781">
    <property type="entry name" value="GAF domain-like"/>
    <property type="match status" value="1"/>
</dbReference>
<dbReference type="SUPFAM" id="SSF55874">
    <property type="entry name" value="ATPase domain of HSP90 chaperone/DNA topoisomerase II/histidine kinase"/>
    <property type="match status" value="1"/>
</dbReference>
<dbReference type="CDD" id="cd00075">
    <property type="entry name" value="HATPase"/>
    <property type="match status" value="1"/>
</dbReference>
<comment type="catalytic activity">
    <reaction evidence="1">
        <text>ATP + protein L-histidine = ADP + protein N-phospho-L-histidine.</text>
        <dbReference type="EC" id="2.7.13.3"/>
    </reaction>
</comment>
<dbReference type="PANTHER" id="PTHR43711">
    <property type="entry name" value="TWO-COMPONENT HISTIDINE KINASE"/>
    <property type="match status" value="1"/>
</dbReference>
<evidence type="ECO:0000256" key="6">
    <source>
        <dbReference type="ARBA" id="ARBA00023012"/>
    </source>
</evidence>
<dbReference type="InterPro" id="IPR004358">
    <property type="entry name" value="Sig_transdc_His_kin-like_C"/>
</dbReference>
<accession>A0A1F5KPI9</accession>
<dbReference type="GO" id="GO:0000155">
    <property type="term" value="F:phosphorelay sensor kinase activity"/>
    <property type="evidence" value="ECO:0007669"/>
    <property type="project" value="InterPro"/>
</dbReference>
<comment type="caution">
    <text evidence="9">The sequence shown here is derived from an EMBL/GenBank/DDBJ whole genome shotgun (WGS) entry which is preliminary data.</text>
</comment>